<evidence type="ECO:0000313" key="1">
    <source>
        <dbReference type="EMBL" id="AMB65743.1"/>
    </source>
</evidence>
<organismHost>
    <name type="scientific">Homo sapiens</name>
    <name type="common">Human</name>
    <dbReference type="NCBI Taxonomy" id="9606"/>
</organismHost>
<gene>
    <name evidence="1" type="primary">RL1</name>
</gene>
<sequence>MCVQRRVVLACLTR</sequence>
<organism evidence="1">
    <name type="scientific">Human herpesvirus 1</name>
    <name type="common">HHV-1</name>
    <name type="synonym">Human herpes simplex virus 1</name>
    <dbReference type="NCBI Taxonomy" id="10298"/>
    <lineage>
        <taxon>Viruses</taxon>
        <taxon>Duplodnaviria</taxon>
        <taxon>Heunggongvirae</taxon>
        <taxon>Peploviricota</taxon>
        <taxon>Herviviricetes</taxon>
        <taxon>Herpesvirales</taxon>
        <taxon>Orthoherpesviridae</taxon>
        <taxon>Alphaherpesvirinae</taxon>
        <taxon>Simplexvirus</taxon>
        <taxon>Simplexvirus humanalpha1</taxon>
    </lineage>
</organism>
<protein>
    <submittedName>
        <fullName evidence="1">Neurovirulence protein ICP34.5</fullName>
    </submittedName>
</protein>
<accession>A0A0X8E9R9</accession>
<reference evidence="1" key="1">
    <citation type="journal article" date="2016" name="JCI Insight">
        <title>HSV-2 DeltagD elicits FcgammaR-effector antibodies that protect against clinical isolates.</title>
        <authorList>
            <person name="Petro C.D."/>
            <person name="Weinrick B."/>
            <person name="Khajoueinejad N."/>
            <person name="Burn C."/>
            <person name="Sellers R."/>
            <person name="Jacobs W.R.Jr."/>
            <person name="Herold B.C."/>
        </authorList>
    </citation>
    <scope>NUCLEOTIDE SEQUENCE</scope>
    <source>
        <strain evidence="1">B^3x1.3</strain>
    </source>
</reference>
<proteinExistence type="predicted"/>
<dbReference type="EMBL" id="KU310659">
    <property type="protein sequence ID" value="AMB65743.1"/>
    <property type="molecule type" value="Genomic_DNA"/>
</dbReference>
<name>A0A0X8E9R9_HHV1</name>